<protein>
    <submittedName>
        <fullName evidence="8">Membrane protein TerC, possibly involved in tellurium resistance</fullName>
    </submittedName>
</protein>
<dbReference type="InterPro" id="IPR005496">
    <property type="entry name" value="Integral_membrane_TerC"/>
</dbReference>
<feature type="transmembrane region" description="Helical" evidence="7">
    <location>
        <begin position="48"/>
        <end position="68"/>
    </location>
</feature>
<accession>A0A0K6IVG3</accession>
<sequence>MEALLDPGLWIAFLTLTALEIVLGVDNIIMIAILVGRLPPARQASARFIGLALAMGTRIALLLTLSWMMRLTDPLFTVLGNDFSGRDLILLGGGLFLLWKSTMEIHAALEGSDEHGVARVHANFAVIVTQIALIDIVFSLDSVITAVGLVNQIPVMIAAIVVAVVVMMFTAGAISAFIERHPTIKMLALSFLVVIGVLLIAESFGLHVPKGYVYFAMAFSAGVEMLNIRLRQKMAQRPVKLHPPLEAALAQEERGEEPATAAEREASKTSRPSR</sequence>
<evidence type="ECO:0000313" key="9">
    <source>
        <dbReference type="Proteomes" id="UP000182108"/>
    </source>
</evidence>
<dbReference type="EMBL" id="CYHH01000004">
    <property type="protein sequence ID" value="CUB07091.1"/>
    <property type="molecule type" value="Genomic_DNA"/>
</dbReference>
<dbReference type="Pfam" id="PF03741">
    <property type="entry name" value="TerC"/>
    <property type="match status" value="1"/>
</dbReference>
<dbReference type="Proteomes" id="UP000182108">
    <property type="component" value="Unassembled WGS sequence"/>
</dbReference>
<keyword evidence="3 7" id="KW-0812">Transmembrane</keyword>
<comment type="similarity">
    <text evidence="2">Belongs to the TerC family.</text>
</comment>
<reference evidence="9" key="1">
    <citation type="submission" date="2015-08" db="EMBL/GenBank/DDBJ databases">
        <authorList>
            <person name="Babu N.S."/>
            <person name="Beckwith C.J."/>
            <person name="Beseler K.G."/>
            <person name="Brison A."/>
            <person name="Carone J.V."/>
            <person name="Caskin T.P."/>
            <person name="Diamond M."/>
            <person name="Durham M.E."/>
            <person name="Foxe J.M."/>
            <person name="Go M."/>
            <person name="Henderson B.A."/>
            <person name="Jones I.B."/>
            <person name="McGettigan J.A."/>
            <person name="Micheletti S.J."/>
            <person name="Nasrallah M.E."/>
            <person name="Ortiz D."/>
            <person name="Piller C.R."/>
            <person name="Privatt S.R."/>
            <person name="Schneider S.L."/>
            <person name="Sharp S."/>
            <person name="Smith T.C."/>
            <person name="Stanton J.D."/>
            <person name="Ullery H.E."/>
            <person name="Wilson R.J."/>
            <person name="Serrano M.G."/>
            <person name="Buck G."/>
            <person name="Lee V."/>
            <person name="Wang Y."/>
            <person name="Carvalho R."/>
            <person name="Voegtly L."/>
            <person name="Shi R."/>
            <person name="Duckworth R."/>
            <person name="Johnson A."/>
            <person name="Loviza R."/>
            <person name="Walstead R."/>
            <person name="Shah Z."/>
            <person name="Kiflezghi M."/>
            <person name="Wade K."/>
            <person name="Ball S.L."/>
            <person name="Bradley K.W."/>
            <person name="Asai D.J."/>
            <person name="Bowman C.A."/>
            <person name="Russell D.A."/>
            <person name="Pope W.H."/>
            <person name="Jacobs-Sera D."/>
            <person name="Hendrix R.W."/>
            <person name="Hatfull G.F."/>
        </authorList>
    </citation>
    <scope>NUCLEOTIDE SEQUENCE [LARGE SCALE GENOMIC DNA]</scope>
    <source>
        <strain evidence="9">JCM 19170</strain>
    </source>
</reference>
<dbReference type="OrthoDB" id="5291290at2"/>
<evidence type="ECO:0000256" key="4">
    <source>
        <dbReference type="ARBA" id="ARBA00022989"/>
    </source>
</evidence>
<evidence type="ECO:0000256" key="3">
    <source>
        <dbReference type="ARBA" id="ARBA00022692"/>
    </source>
</evidence>
<evidence type="ECO:0000256" key="1">
    <source>
        <dbReference type="ARBA" id="ARBA00004141"/>
    </source>
</evidence>
<feature type="region of interest" description="Disordered" evidence="6">
    <location>
        <begin position="246"/>
        <end position="274"/>
    </location>
</feature>
<keyword evidence="4 7" id="KW-1133">Transmembrane helix</keyword>
<dbReference type="PANTHER" id="PTHR30238">
    <property type="entry name" value="MEMBRANE BOUND PREDICTED REDOX MODULATOR"/>
    <property type="match status" value="1"/>
</dbReference>
<feature type="compositionally biased region" description="Basic and acidic residues" evidence="6">
    <location>
        <begin position="251"/>
        <end position="268"/>
    </location>
</feature>
<feature type="transmembrane region" description="Helical" evidence="7">
    <location>
        <begin position="212"/>
        <end position="230"/>
    </location>
</feature>
<dbReference type="GO" id="GO:0016020">
    <property type="term" value="C:membrane"/>
    <property type="evidence" value="ECO:0007669"/>
    <property type="project" value="UniProtKB-SubCell"/>
</dbReference>
<proteinExistence type="inferred from homology"/>
<feature type="transmembrane region" description="Helical" evidence="7">
    <location>
        <begin position="121"/>
        <end position="140"/>
    </location>
</feature>
<keyword evidence="9" id="KW-1185">Reference proteome</keyword>
<feature type="transmembrane region" description="Helical" evidence="7">
    <location>
        <begin position="186"/>
        <end position="206"/>
    </location>
</feature>
<feature type="transmembrane region" description="Helical" evidence="7">
    <location>
        <begin position="152"/>
        <end position="174"/>
    </location>
</feature>
<name>A0A0K6IVG3_9PROT</name>
<keyword evidence="5 7" id="KW-0472">Membrane</keyword>
<evidence type="ECO:0000256" key="2">
    <source>
        <dbReference type="ARBA" id="ARBA00007511"/>
    </source>
</evidence>
<evidence type="ECO:0000256" key="7">
    <source>
        <dbReference type="SAM" id="Phobius"/>
    </source>
</evidence>
<comment type="subcellular location">
    <subcellularLocation>
        <location evidence="1">Membrane</location>
        <topology evidence="1">Multi-pass membrane protein</topology>
    </subcellularLocation>
</comment>
<organism evidence="8 9">
    <name type="scientific">Tepidiphilus thermophilus</name>
    <dbReference type="NCBI Taxonomy" id="876478"/>
    <lineage>
        <taxon>Bacteria</taxon>
        <taxon>Pseudomonadati</taxon>
        <taxon>Pseudomonadota</taxon>
        <taxon>Hydrogenophilia</taxon>
        <taxon>Hydrogenophilales</taxon>
        <taxon>Hydrogenophilaceae</taxon>
        <taxon>Tepidiphilus</taxon>
    </lineage>
</organism>
<feature type="transmembrane region" description="Helical" evidence="7">
    <location>
        <begin position="88"/>
        <end position="109"/>
    </location>
</feature>
<evidence type="ECO:0000256" key="6">
    <source>
        <dbReference type="SAM" id="MobiDB-lite"/>
    </source>
</evidence>
<gene>
    <name evidence="8" type="ORF">Ga0061068_104205</name>
</gene>
<feature type="transmembrane region" description="Helical" evidence="7">
    <location>
        <begin position="12"/>
        <end position="36"/>
    </location>
</feature>
<dbReference type="PANTHER" id="PTHR30238:SF4">
    <property type="entry name" value="SLL1022 PROTEIN"/>
    <property type="match status" value="1"/>
</dbReference>
<evidence type="ECO:0000313" key="8">
    <source>
        <dbReference type="EMBL" id="CUB07091.1"/>
    </source>
</evidence>
<dbReference type="RefSeq" id="WP_072247933.1">
    <property type="nucleotide sequence ID" value="NZ_CYHH01000004.1"/>
</dbReference>
<dbReference type="AlphaFoldDB" id="A0A0K6IVG3"/>
<evidence type="ECO:0000256" key="5">
    <source>
        <dbReference type="ARBA" id="ARBA00023136"/>
    </source>
</evidence>